<dbReference type="AlphaFoldDB" id="A0A9X1PVB7"/>
<organism evidence="1 2">
    <name type="scientific">Streptomyces muensis</name>
    <dbReference type="NCBI Taxonomy" id="1077944"/>
    <lineage>
        <taxon>Bacteria</taxon>
        <taxon>Bacillati</taxon>
        <taxon>Actinomycetota</taxon>
        <taxon>Actinomycetes</taxon>
        <taxon>Kitasatosporales</taxon>
        <taxon>Streptomycetaceae</taxon>
        <taxon>Streptomyces</taxon>
    </lineage>
</organism>
<proteinExistence type="predicted"/>
<sequence>MTIMFSITLSRAFSVAEVAATFMELIPPGLHLVVQPPGADVPDNTGSLWASLEPTDDPAWPLGLVVHVYECDLGPNPDLRLAEHIAERFDVDVLCGVDPSLVDVDPQDPYYRLALVGGRWYLASTAYTRLMGPYVTRDAGGFREELGNEPVKLIRPVVVDTR</sequence>
<dbReference type="RefSeq" id="WP_234761273.1">
    <property type="nucleotide sequence ID" value="NZ_JAKEIP010000010.1"/>
</dbReference>
<evidence type="ECO:0000313" key="2">
    <source>
        <dbReference type="Proteomes" id="UP001139384"/>
    </source>
</evidence>
<keyword evidence="2" id="KW-1185">Reference proteome</keyword>
<accession>A0A9X1PVB7</accession>
<dbReference type="EMBL" id="JAKEIP010000010">
    <property type="protein sequence ID" value="MCF1592934.1"/>
    <property type="molecule type" value="Genomic_DNA"/>
</dbReference>
<evidence type="ECO:0000313" key="1">
    <source>
        <dbReference type="EMBL" id="MCF1592934.1"/>
    </source>
</evidence>
<dbReference type="Proteomes" id="UP001139384">
    <property type="component" value="Unassembled WGS sequence"/>
</dbReference>
<protein>
    <submittedName>
        <fullName evidence="1">Uncharacterized protein</fullName>
    </submittedName>
</protein>
<gene>
    <name evidence="1" type="ORF">L0P92_05020</name>
</gene>
<name>A0A9X1PVB7_STRM4</name>
<reference evidence="1" key="1">
    <citation type="submission" date="2022-01" db="EMBL/GenBank/DDBJ databases">
        <title>Draft Genome Sequences of Seven Type Strains of the Genus Streptomyces.</title>
        <authorList>
            <person name="Aziz S."/>
            <person name="Coretto E."/>
            <person name="Chronakova A."/>
            <person name="Sproer C."/>
            <person name="Huber K."/>
            <person name="Nouioui I."/>
            <person name="Gross H."/>
        </authorList>
    </citation>
    <scope>NUCLEOTIDE SEQUENCE</scope>
    <source>
        <strain evidence="1">DSM 103493</strain>
    </source>
</reference>
<comment type="caution">
    <text evidence="1">The sequence shown here is derived from an EMBL/GenBank/DDBJ whole genome shotgun (WGS) entry which is preliminary data.</text>
</comment>